<dbReference type="EMBL" id="BDQM01000001">
    <property type="protein sequence ID" value="GAW94438.1"/>
    <property type="molecule type" value="Genomic_DNA"/>
</dbReference>
<dbReference type="InterPro" id="IPR050399">
    <property type="entry name" value="HPr"/>
</dbReference>
<evidence type="ECO:0000313" key="6">
    <source>
        <dbReference type="EMBL" id="GAW94438.1"/>
    </source>
</evidence>
<dbReference type="PANTHER" id="PTHR33705:SF2">
    <property type="entry name" value="PHOSPHOCARRIER PROTEIN NPR"/>
    <property type="match status" value="1"/>
</dbReference>
<dbReference type="PROSITE" id="PS51350">
    <property type="entry name" value="PTS_HPR_DOM"/>
    <property type="match status" value="1"/>
</dbReference>
<dbReference type="PRINTS" id="PR00107">
    <property type="entry name" value="PHOSPHOCPHPR"/>
</dbReference>
<dbReference type="NCBIfam" id="TIGR01003">
    <property type="entry name" value="PTS_HPr_family"/>
    <property type="match status" value="1"/>
</dbReference>
<accession>A0ABQ0MPY8</accession>
<sequence length="96" mass="10069">MGAIVLPKKSQQVTICNKLGLHARAATKLAQLSQKFSAQITLELAGKKADAGSIMALMLLAGGQGKTVNITAQGEDAQLALTEICQLISDKFDEAE</sequence>
<dbReference type="SUPFAM" id="SSF55594">
    <property type="entry name" value="HPr-like"/>
    <property type="match status" value="1"/>
</dbReference>
<evidence type="ECO:0000256" key="2">
    <source>
        <dbReference type="ARBA" id="ARBA00010736"/>
    </source>
</evidence>
<dbReference type="Gene3D" id="3.30.1340.10">
    <property type="entry name" value="HPr-like"/>
    <property type="match status" value="1"/>
</dbReference>
<evidence type="ECO:0000256" key="3">
    <source>
        <dbReference type="ARBA" id="ARBA00022490"/>
    </source>
</evidence>
<gene>
    <name evidence="6" type="primary">ptsO</name>
    <name evidence="6" type="ORF">MTCD1_00034</name>
</gene>
<evidence type="ECO:0000256" key="1">
    <source>
        <dbReference type="ARBA" id="ARBA00004496"/>
    </source>
</evidence>
<dbReference type="InterPro" id="IPR035895">
    <property type="entry name" value="HPr-like_sf"/>
</dbReference>
<dbReference type="PANTHER" id="PTHR33705">
    <property type="entry name" value="PHOSPHOCARRIER PROTEIN HPR"/>
    <property type="match status" value="1"/>
</dbReference>
<evidence type="ECO:0000256" key="4">
    <source>
        <dbReference type="ARBA" id="ARBA00022683"/>
    </source>
</evidence>
<dbReference type="InterPro" id="IPR000032">
    <property type="entry name" value="HPr-like"/>
</dbReference>
<comment type="caution">
    <text evidence="6">The sequence shown here is derived from an EMBL/GenBank/DDBJ whole genome shotgun (WGS) entry which is preliminary data.</text>
</comment>
<keyword evidence="3" id="KW-0963">Cytoplasm</keyword>
<proteinExistence type="inferred from homology"/>
<dbReference type="CDD" id="cd00367">
    <property type="entry name" value="PTS-HPr_like"/>
    <property type="match status" value="1"/>
</dbReference>
<dbReference type="InterPro" id="IPR001020">
    <property type="entry name" value="PTS_HPr_His_P_site"/>
</dbReference>
<evidence type="ECO:0000313" key="7">
    <source>
        <dbReference type="Proteomes" id="UP000197068"/>
    </source>
</evidence>
<keyword evidence="4" id="KW-0598">Phosphotransferase system</keyword>
<comment type="similarity">
    <text evidence="2">Belongs to the HPr family.</text>
</comment>
<organism evidence="6 7">
    <name type="scientific">Colwellia marinimaniae</name>
    <dbReference type="NCBI Taxonomy" id="1513592"/>
    <lineage>
        <taxon>Bacteria</taxon>
        <taxon>Pseudomonadati</taxon>
        <taxon>Pseudomonadota</taxon>
        <taxon>Gammaproteobacteria</taxon>
        <taxon>Alteromonadales</taxon>
        <taxon>Colwelliaceae</taxon>
        <taxon>Colwellia</taxon>
    </lineage>
</organism>
<dbReference type="PROSITE" id="PS00369">
    <property type="entry name" value="PTS_HPR_HIS"/>
    <property type="match status" value="1"/>
</dbReference>
<comment type="subcellular location">
    <subcellularLocation>
        <location evidence="1">Cytoplasm</location>
    </subcellularLocation>
</comment>
<protein>
    <submittedName>
        <fullName evidence="6">Phosphate ABC transporter permease</fullName>
    </submittedName>
</protein>
<feature type="domain" description="HPr" evidence="5">
    <location>
        <begin position="8"/>
        <end position="95"/>
    </location>
</feature>
<keyword evidence="7" id="KW-1185">Reference proteome</keyword>
<name>A0ABQ0MPY8_9GAMM</name>
<dbReference type="Proteomes" id="UP000197068">
    <property type="component" value="Unassembled WGS sequence"/>
</dbReference>
<evidence type="ECO:0000259" key="5">
    <source>
        <dbReference type="PROSITE" id="PS51350"/>
    </source>
</evidence>
<reference evidence="6 7" key="1">
    <citation type="submission" date="2017-06" db="EMBL/GenBank/DDBJ databases">
        <title>Whole Genome Sequences of Colwellia marinimaniae MTCD1.</title>
        <authorList>
            <person name="Kusumoto H."/>
            <person name="Inoue M."/>
            <person name="Tanikawa K."/>
            <person name="Maeji H."/>
            <person name="Cameron J.H."/>
            <person name="Bartlett D.H."/>
        </authorList>
    </citation>
    <scope>NUCLEOTIDE SEQUENCE [LARGE SCALE GENOMIC DNA]</scope>
    <source>
        <strain evidence="6 7">MTCD1</strain>
    </source>
</reference>
<dbReference type="Pfam" id="PF00381">
    <property type="entry name" value="PTS-HPr"/>
    <property type="match status" value="1"/>
</dbReference>